<gene>
    <name evidence="1" type="ORF">SAMN05216195_101469</name>
</gene>
<evidence type="ECO:0000313" key="2">
    <source>
        <dbReference type="Proteomes" id="UP000199028"/>
    </source>
</evidence>
<name>A0A1H9BFR8_9PSEU</name>
<dbReference type="OrthoDB" id="5902829at2"/>
<protein>
    <submittedName>
        <fullName evidence="1">Uncharacterized protein</fullName>
    </submittedName>
</protein>
<evidence type="ECO:0000313" key="1">
    <source>
        <dbReference type="EMBL" id="SEP87715.1"/>
    </source>
</evidence>
<dbReference type="AlphaFoldDB" id="A0A1H9BFR8"/>
<organism evidence="1 2">
    <name type="scientific">Lentzea flaviverrucosa</name>
    <dbReference type="NCBI Taxonomy" id="200379"/>
    <lineage>
        <taxon>Bacteria</taxon>
        <taxon>Bacillati</taxon>
        <taxon>Actinomycetota</taxon>
        <taxon>Actinomycetes</taxon>
        <taxon>Pseudonocardiales</taxon>
        <taxon>Pseudonocardiaceae</taxon>
        <taxon>Lentzea</taxon>
    </lineage>
</organism>
<proteinExistence type="predicted"/>
<dbReference type="SUPFAM" id="SSF53474">
    <property type="entry name" value="alpha/beta-Hydrolases"/>
    <property type="match status" value="1"/>
</dbReference>
<keyword evidence="2" id="KW-1185">Reference proteome</keyword>
<dbReference type="Gene3D" id="3.40.50.1820">
    <property type="entry name" value="alpha/beta hydrolase"/>
    <property type="match status" value="1"/>
</dbReference>
<dbReference type="Proteomes" id="UP000199028">
    <property type="component" value="Unassembled WGS sequence"/>
</dbReference>
<dbReference type="EMBL" id="FOFT01000001">
    <property type="protein sequence ID" value="SEP87715.1"/>
    <property type="molecule type" value="Genomic_DNA"/>
</dbReference>
<sequence>MGTSFSGAHAYVVAAMDRRVKTVLAQAPFVSGRAFYANLARVDNQIVGPDVFTADRRGLGTW</sequence>
<accession>A0A1H9BFR8</accession>
<dbReference type="RefSeq" id="WP_090062804.1">
    <property type="nucleotide sequence ID" value="NZ_FOFT01000001.1"/>
</dbReference>
<dbReference type="InterPro" id="IPR029058">
    <property type="entry name" value="AB_hydrolase_fold"/>
</dbReference>
<reference evidence="2" key="1">
    <citation type="submission" date="2016-10" db="EMBL/GenBank/DDBJ databases">
        <authorList>
            <person name="Varghese N."/>
            <person name="Submissions S."/>
        </authorList>
    </citation>
    <scope>NUCLEOTIDE SEQUENCE [LARGE SCALE GENOMIC DNA]</scope>
    <source>
        <strain evidence="2">CGMCC 4.578</strain>
    </source>
</reference>